<dbReference type="Gene3D" id="3.40.50.10810">
    <property type="entry name" value="Tandem AAA-ATPase domain"/>
    <property type="match status" value="1"/>
</dbReference>
<feature type="domain" description="PHD-type" evidence="8">
    <location>
        <begin position="506"/>
        <end position="557"/>
    </location>
</feature>
<dbReference type="SMART" id="SM00487">
    <property type="entry name" value="DEXDc"/>
    <property type="match status" value="1"/>
</dbReference>
<dbReference type="Pfam" id="PF21325">
    <property type="entry name" value="SHPRH_helical-1st"/>
    <property type="match status" value="1"/>
</dbReference>
<sequence length="1887" mass="199750">MPRRKAAAPQRDHGRFEDRYLAGNADAAEEAAAAQLFDEWQAGGSEPESEEEARRPAKRRRKLQKRCRGAGAAAAAEDDGRLSVVVAAAAPAEQRWRFAQLAVVWWEAAGSWQQQEAAEMLEEGQLLFTVEQPPLGSDTADSGSGSGSGSIALRCQSGGAWQGSVAAPDAAAGEALLLLLRSGHLSCSLVGQPGAVNGSAGSALALSLTDKAVSEAAEQPEEQQQRLWHRQLLAVMRWLLPHLDPDNELEQAQQAQQAQQGSAAGRPAELLSSPLCSPRKGAVGAAWPGSPCSPRGGAAAAAPAFDAAELYAAVKPSGREPELPAGATAATLLPTLRRYQARAARWMVQRERGGTRVAAPGQAAPALTAAAAAAAMGPESSSGDVKQEQEQQHQDQQQDAAVLPLHPLWREVRCGCGSSDPLNSSGGSGSSSSREGTRRFYFNPFNGRIALERFPAEPEVRGGILSDEMGLGKTVELLACITAHPYTGPPPVFADPRAHKRRRRTRVECLCGTTDEDDGYTGLWLQCDACDAWMHAACVGLKRAPPGEFVCGACQRAAAAAAVTQDCGATLVVCPTPIVHQWRDEILRHIRPGALKLLVYEGQPQPGAGRTAKVVTAANLAAADIVLTTYDVLRRDINHAPDGQGAGHNLRRRKKYEVMPTPLTRLRWWRVCLDEAQMVESSTAKAAEMALKLDTVHRWCVTGTPLSRGLEDLFGLLAFLQAAPYSNRFWWHKAVQQPYEAGSRAARARLLALLKPSLGGLLWRSAKADVAHELGLPPQHHHLTRLQLSAIERHFYRRQHQDCVDKARGALSSSLLAAATAAAAAQDGVEILDPADPATWAAERGGGGSSAGLAGGAASAADLSPAAGAAGAAAVAFEDRALTRKEEASLLHPLLRLRQACCHPQVGGGGIKAHTHTRAPMTMGEVLEVMLAKARVEAEDAQRLLLASLNGLAGLLLLQELPAEAVRTYREALATIDRNSAHIRADKLQQLHTLHNLADLLGQDGRGVEGVAPTLRDAKLAQQAQELREEYLAESAARLAAAAGELCDVEQHAQRTKAPLAQAAGGEAAAAELLEGWYMRAVALFGEHGREHHTQRAVAERIKEQLKEETMYLRSVSQNATTIASKFRDLYGLELALKQELRELGRVQGEAMEELQRLQGACQAPPPSLVELAATCSRCRAETAVAGRVCRHCKLEERFWQWEGRAFALYSKAREGAGAVTADEAIRQAQQAALNRVGRGGLGEAAADAGLLPGGGGGGPGEEEEGGQHLLLGAGRREDAVAATQIVRRPGDAENALRLLHHQLRLLRVPETAAAEKELLLAAGKAHLELMDQGRRLYLKARALSLVQRARLYALDELEQCAMRIKLLSDNELRLKEGEEIYRIYEHEVPVRSTELSNDKAAAEAELNGKLGTLRYLEGIKAREAARAAAAAAAAAAVAGTAGDAEGPAAEEGAAGVATAGSEQPGSPRSDTGDGAPGVGAAGTAGAAGVTAMADPRGSGLPAAGEAVGRQRGAGGAVEADICPVCHDELGQELVMLPCAHRVCCKCSMLLQERLPPSLPQPSRRIACPTCRAPAKVSDLVYIDARLASPNKAGGPGSTAGGGEEEESIQVKGSYGTKLEAVVRRLLWLTRHDATARVLVFSTWKDVLELISHALAANGLAHLYPRSSKKFEAAVAEFRSGHEAALAAAGQTGTSKAAAAGGSNGAAEHPQVLLLLVKQGANGLNLTEAQHVVLAEPLLDPAVEAQAVGRVDRIGQTRSTHVHRFVVERTIEENVHRLCQQRAAAMDLSAASVKRAGGTKEQGALTVRDVALLLRQPEEEAVEEELPGGQQQQQQQQTEQQQQQQQQTEQQQQRPGAVAASSPRERAAAAAAARAAAAAAGAAGHAP</sequence>
<dbReference type="SUPFAM" id="SSF57903">
    <property type="entry name" value="FYVE/PHD zinc finger"/>
    <property type="match status" value="1"/>
</dbReference>
<keyword evidence="3 6" id="KW-0863">Zinc-finger</keyword>
<dbReference type="SUPFAM" id="SSF52540">
    <property type="entry name" value="P-loop containing nucleoside triphosphate hydrolases"/>
    <property type="match status" value="2"/>
</dbReference>
<gene>
    <name evidence="11" type="ORF">C2E21_5186</name>
</gene>
<dbReference type="SUPFAM" id="SSF57850">
    <property type="entry name" value="RING/U-box"/>
    <property type="match status" value="1"/>
</dbReference>
<evidence type="ECO:0000256" key="4">
    <source>
        <dbReference type="ARBA" id="ARBA00022801"/>
    </source>
</evidence>
<dbReference type="Proteomes" id="UP000239899">
    <property type="component" value="Unassembled WGS sequence"/>
</dbReference>
<dbReference type="GO" id="GO:0008270">
    <property type="term" value="F:zinc ion binding"/>
    <property type="evidence" value="ECO:0007669"/>
    <property type="project" value="UniProtKB-KW"/>
</dbReference>
<evidence type="ECO:0000313" key="11">
    <source>
        <dbReference type="EMBL" id="PRW56086.1"/>
    </source>
</evidence>
<feature type="domain" description="Helicase C-terminal" evidence="10">
    <location>
        <begin position="1622"/>
        <end position="1794"/>
    </location>
</feature>
<dbReference type="InterPro" id="IPR048686">
    <property type="entry name" value="SHPRH_helical_1st"/>
</dbReference>
<evidence type="ECO:0000259" key="10">
    <source>
        <dbReference type="PROSITE" id="PS51194"/>
    </source>
</evidence>
<evidence type="ECO:0000313" key="12">
    <source>
        <dbReference type="Proteomes" id="UP000239899"/>
    </source>
</evidence>
<evidence type="ECO:0000256" key="2">
    <source>
        <dbReference type="ARBA" id="ARBA00022723"/>
    </source>
</evidence>
<evidence type="ECO:0000259" key="8">
    <source>
        <dbReference type="PROSITE" id="PS50016"/>
    </source>
</evidence>
<dbReference type="PROSITE" id="PS50016">
    <property type="entry name" value="ZF_PHD_2"/>
    <property type="match status" value="1"/>
</dbReference>
<dbReference type="InterPro" id="IPR011011">
    <property type="entry name" value="Znf_FYVE_PHD"/>
</dbReference>
<dbReference type="PANTHER" id="PTHR45865">
    <property type="entry name" value="E3 UBIQUITIN-PROTEIN LIGASE SHPRH FAMILY MEMBER"/>
    <property type="match status" value="1"/>
</dbReference>
<feature type="domain" description="RING-type" evidence="9">
    <location>
        <begin position="1523"/>
        <end position="1572"/>
    </location>
</feature>
<dbReference type="Gene3D" id="3.40.50.300">
    <property type="entry name" value="P-loop containing nucleotide triphosphate hydrolases"/>
    <property type="match status" value="1"/>
</dbReference>
<keyword evidence="2" id="KW-0479">Metal-binding</keyword>
<accession>A0A2P6TPX2</accession>
<organism evidence="11 12">
    <name type="scientific">Chlorella sorokiniana</name>
    <name type="common">Freshwater green alga</name>
    <dbReference type="NCBI Taxonomy" id="3076"/>
    <lineage>
        <taxon>Eukaryota</taxon>
        <taxon>Viridiplantae</taxon>
        <taxon>Chlorophyta</taxon>
        <taxon>core chlorophytes</taxon>
        <taxon>Trebouxiophyceae</taxon>
        <taxon>Chlorellales</taxon>
        <taxon>Chlorellaceae</taxon>
        <taxon>Chlorella clade</taxon>
        <taxon>Chlorella</taxon>
    </lineage>
</organism>
<dbReference type="Gene3D" id="3.30.40.10">
    <property type="entry name" value="Zinc/RING finger domain, C3HC4 (zinc finger)"/>
    <property type="match status" value="2"/>
</dbReference>
<evidence type="ECO:0000256" key="5">
    <source>
        <dbReference type="ARBA" id="ARBA00022833"/>
    </source>
</evidence>
<feature type="region of interest" description="Disordered" evidence="7">
    <location>
        <begin position="1819"/>
        <end position="1887"/>
    </location>
</feature>
<dbReference type="GO" id="GO:0005524">
    <property type="term" value="F:ATP binding"/>
    <property type="evidence" value="ECO:0007669"/>
    <property type="project" value="InterPro"/>
</dbReference>
<dbReference type="PANTHER" id="PTHR45865:SF1">
    <property type="entry name" value="E3 UBIQUITIN-PROTEIN LIGASE SHPRH"/>
    <property type="match status" value="1"/>
</dbReference>
<feature type="compositionally biased region" description="Low complexity" evidence="7">
    <location>
        <begin position="251"/>
        <end position="265"/>
    </location>
</feature>
<dbReference type="Pfam" id="PF00176">
    <property type="entry name" value="SNF2-rel_dom"/>
    <property type="match status" value="1"/>
</dbReference>
<dbReference type="GO" id="GO:0016787">
    <property type="term" value="F:hydrolase activity"/>
    <property type="evidence" value="ECO:0007669"/>
    <property type="project" value="UniProtKB-KW"/>
</dbReference>
<dbReference type="InterPro" id="IPR000330">
    <property type="entry name" value="SNF2_N"/>
</dbReference>
<comment type="caution">
    <text evidence="11">The sequence shown here is derived from an EMBL/GenBank/DDBJ whole genome shotgun (WGS) entry which is preliminary data.</text>
</comment>
<feature type="region of interest" description="Disordered" evidence="7">
    <location>
        <begin position="1445"/>
        <end position="1483"/>
    </location>
</feature>
<name>A0A2P6TPX2_CHLSO</name>
<dbReference type="InterPro" id="IPR019787">
    <property type="entry name" value="Znf_PHD-finger"/>
</dbReference>
<dbReference type="InterPro" id="IPR001965">
    <property type="entry name" value="Znf_PHD"/>
</dbReference>
<dbReference type="GO" id="GO:0016874">
    <property type="term" value="F:ligase activity"/>
    <property type="evidence" value="ECO:0007669"/>
    <property type="project" value="UniProtKB-KW"/>
</dbReference>
<dbReference type="CDD" id="cd18070">
    <property type="entry name" value="DEXQc_SHPRH"/>
    <property type="match status" value="1"/>
</dbReference>
<reference evidence="11 12" key="1">
    <citation type="journal article" date="2018" name="Plant J.">
        <title>Genome sequences of Chlorella sorokiniana UTEX 1602 and Micractinium conductrix SAG 241.80: implications to maltose excretion by a green alga.</title>
        <authorList>
            <person name="Arriola M.B."/>
            <person name="Velmurugan N."/>
            <person name="Zhang Y."/>
            <person name="Plunkett M.H."/>
            <person name="Hondzo H."/>
            <person name="Barney B.M."/>
        </authorList>
    </citation>
    <scope>NUCLEOTIDE SEQUENCE [LARGE SCALE GENOMIC DNA]</scope>
    <source>
        <strain evidence="12">UTEX 1602</strain>
    </source>
</reference>
<dbReference type="EMBL" id="LHPG02000009">
    <property type="protein sequence ID" value="PRW56086.1"/>
    <property type="molecule type" value="Genomic_DNA"/>
</dbReference>
<feature type="region of interest" description="Disordered" evidence="7">
    <location>
        <begin position="1248"/>
        <end position="1267"/>
    </location>
</feature>
<dbReference type="InterPro" id="IPR013083">
    <property type="entry name" value="Znf_RING/FYVE/PHD"/>
</dbReference>
<feature type="compositionally biased region" description="Low complexity" evidence="7">
    <location>
        <begin position="1830"/>
        <end position="1887"/>
    </location>
</feature>
<evidence type="ECO:0000256" key="7">
    <source>
        <dbReference type="SAM" id="MobiDB-lite"/>
    </source>
</evidence>
<dbReference type="OrthoDB" id="423559at2759"/>
<evidence type="ECO:0000256" key="1">
    <source>
        <dbReference type="ARBA" id="ARBA00008438"/>
    </source>
</evidence>
<dbReference type="PROSITE" id="PS50089">
    <property type="entry name" value="ZF_RING_2"/>
    <property type="match status" value="1"/>
</dbReference>
<dbReference type="InterPro" id="IPR049730">
    <property type="entry name" value="SNF2/RAD54-like_C"/>
</dbReference>
<keyword evidence="5" id="KW-0862">Zinc</keyword>
<feature type="compositionally biased region" description="Basic and acidic residues" evidence="7">
    <location>
        <begin position="10"/>
        <end position="20"/>
    </location>
</feature>
<protein>
    <submittedName>
        <fullName evidence="11">E3 ubiquitin-ligase SHPRH isoform X1</fullName>
    </submittedName>
</protein>
<dbReference type="PROSITE" id="PS51194">
    <property type="entry name" value="HELICASE_CTER"/>
    <property type="match status" value="1"/>
</dbReference>
<dbReference type="SMART" id="SM00249">
    <property type="entry name" value="PHD"/>
    <property type="match status" value="2"/>
</dbReference>
<feature type="region of interest" description="Disordered" evidence="7">
    <location>
        <begin position="369"/>
        <end position="398"/>
    </location>
</feature>
<evidence type="ECO:0000256" key="6">
    <source>
        <dbReference type="PROSITE-ProRule" id="PRU00175"/>
    </source>
</evidence>
<proteinExistence type="inferred from homology"/>
<dbReference type="STRING" id="3076.A0A2P6TPX2"/>
<dbReference type="InterPro" id="IPR052583">
    <property type="entry name" value="ATP-helicase/E3_Ub-Ligase"/>
</dbReference>
<keyword evidence="4" id="KW-0378">Hydrolase</keyword>
<dbReference type="InterPro" id="IPR027417">
    <property type="entry name" value="P-loop_NTPase"/>
</dbReference>
<feature type="compositionally biased region" description="Basic residues" evidence="7">
    <location>
        <begin position="56"/>
        <end position="66"/>
    </location>
</feature>
<dbReference type="InterPro" id="IPR001841">
    <property type="entry name" value="Znf_RING"/>
</dbReference>
<dbReference type="InterPro" id="IPR014001">
    <property type="entry name" value="Helicase_ATP-bd"/>
</dbReference>
<dbReference type="InterPro" id="IPR001650">
    <property type="entry name" value="Helicase_C-like"/>
</dbReference>
<feature type="compositionally biased region" description="Low complexity" evidence="7">
    <location>
        <begin position="1445"/>
        <end position="1461"/>
    </location>
</feature>
<feature type="region of interest" description="Disordered" evidence="7">
    <location>
        <begin position="249"/>
        <end position="271"/>
    </location>
</feature>
<dbReference type="InterPro" id="IPR038718">
    <property type="entry name" value="SNF2-like_sf"/>
</dbReference>
<dbReference type="SMART" id="SM00184">
    <property type="entry name" value="RING"/>
    <property type="match status" value="1"/>
</dbReference>
<feature type="region of interest" description="Disordered" evidence="7">
    <location>
        <begin position="37"/>
        <end position="66"/>
    </location>
</feature>
<feature type="region of interest" description="Disordered" evidence="7">
    <location>
        <begin position="1"/>
        <end position="23"/>
    </location>
</feature>
<keyword evidence="12" id="KW-1185">Reference proteome</keyword>
<comment type="similarity">
    <text evidence="1">Belongs to the SNF2/RAD54 helicase family. RAD16 subfamily.</text>
</comment>
<evidence type="ECO:0000259" key="9">
    <source>
        <dbReference type="PROSITE" id="PS50089"/>
    </source>
</evidence>
<dbReference type="CDD" id="cd18793">
    <property type="entry name" value="SF2_C_SNF"/>
    <property type="match status" value="1"/>
</dbReference>
<evidence type="ECO:0000256" key="3">
    <source>
        <dbReference type="ARBA" id="ARBA00022771"/>
    </source>
</evidence>